<protein>
    <submittedName>
        <fullName evidence="2">Uncharacterized protein</fullName>
    </submittedName>
</protein>
<feature type="transmembrane region" description="Helical" evidence="1">
    <location>
        <begin position="30"/>
        <end position="51"/>
    </location>
</feature>
<accession>A0ABW7I4T9</accession>
<evidence type="ECO:0000256" key="1">
    <source>
        <dbReference type="SAM" id="Phobius"/>
    </source>
</evidence>
<keyword evidence="1" id="KW-0472">Membrane</keyword>
<sequence>MRTKWQQIQMEDATMIAQIKTAAARSQDTLLGDALGMASLVVLLMGCLYLPGLVQGF</sequence>
<keyword evidence="1" id="KW-0812">Transmembrane</keyword>
<keyword evidence="3" id="KW-1185">Reference proteome</keyword>
<organism evidence="2 3">
    <name type="scientific">Roseovarius aquimarinus</name>
    <dbReference type="NCBI Taxonomy" id="1229156"/>
    <lineage>
        <taxon>Bacteria</taxon>
        <taxon>Pseudomonadati</taxon>
        <taxon>Pseudomonadota</taxon>
        <taxon>Alphaproteobacteria</taxon>
        <taxon>Rhodobacterales</taxon>
        <taxon>Roseobacteraceae</taxon>
        <taxon>Roseovarius</taxon>
    </lineage>
</organism>
<evidence type="ECO:0000313" key="3">
    <source>
        <dbReference type="Proteomes" id="UP001607157"/>
    </source>
</evidence>
<keyword evidence="1" id="KW-1133">Transmembrane helix</keyword>
<dbReference type="RefSeq" id="WP_377168756.1">
    <property type="nucleotide sequence ID" value="NZ_JBHTJC010000001.1"/>
</dbReference>
<evidence type="ECO:0000313" key="2">
    <source>
        <dbReference type="EMBL" id="MFH0252889.1"/>
    </source>
</evidence>
<reference evidence="2 3" key="1">
    <citation type="submission" date="2024-10" db="EMBL/GenBank/DDBJ databases">
        <authorList>
            <person name="Yang X.-N."/>
        </authorList>
    </citation>
    <scope>NUCLEOTIDE SEQUENCE [LARGE SCALE GENOMIC DNA]</scope>
    <source>
        <strain evidence="2 3">CAU 1059</strain>
    </source>
</reference>
<proteinExistence type="predicted"/>
<dbReference type="Proteomes" id="UP001607157">
    <property type="component" value="Unassembled WGS sequence"/>
</dbReference>
<dbReference type="EMBL" id="JBIHMM010000001">
    <property type="protein sequence ID" value="MFH0252889.1"/>
    <property type="molecule type" value="Genomic_DNA"/>
</dbReference>
<comment type="caution">
    <text evidence="2">The sequence shown here is derived from an EMBL/GenBank/DDBJ whole genome shotgun (WGS) entry which is preliminary data.</text>
</comment>
<name>A0ABW7I4T9_9RHOB</name>
<gene>
    <name evidence="2" type="ORF">ACGRVM_03230</name>
</gene>